<keyword evidence="7" id="KW-1185">Reference proteome</keyword>
<reference evidence="6 7" key="1">
    <citation type="submission" date="2014-02" db="EMBL/GenBank/DDBJ databases">
        <title>Draft genome sequence of Lysinibacillus sinduriensis JCM 15800.</title>
        <authorList>
            <person name="Zhang F."/>
            <person name="Wang G."/>
            <person name="Zhang L."/>
        </authorList>
    </citation>
    <scope>NUCLEOTIDE SEQUENCE [LARGE SCALE GENOMIC DNA]</scope>
    <source>
        <strain evidence="6 7">JCM 15800</strain>
    </source>
</reference>
<dbReference type="eggNOG" id="COG3052">
    <property type="taxonomic scope" value="Bacteria"/>
</dbReference>
<dbReference type="AlphaFoldDB" id="A0A0A3HUZ4"/>
<evidence type="ECO:0000256" key="4">
    <source>
        <dbReference type="NCBIfam" id="TIGR03130"/>
    </source>
</evidence>
<evidence type="ECO:0000313" key="7">
    <source>
        <dbReference type="Proteomes" id="UP000030408"/>
    </source>
</evidence>
<name>A0A0A3HUZ4_9BACL</name>
<dbReference type="HAMAP" id="MF_00710">
    <property type="entry name" value="Malonate_deCO2ase_dsu"/>
    <property type="match status" value="1"/>
</dbReference>
<dbReference type="OrthoDB" id="120290at2"/>
<proteinExistence type="inferred from homology"/>
<comment type="caution">
    <text evidence="6">The sequence shown here is derived from an EMBL/GenBank/DDBJ whole genome shotgun (WGS) entry which is preliminary data.</text>
</comment>
<comment type="subcellular location">
    <subcellularLocation>
        <location evidence="1">Cytoplasm</location>
    </subcellularLocation>
</comment>
<comment type="PTM">
    <text evidence="5">Covalently binds the prosthetic group of malonate decarboxylase.</text>
</comment>
<evidence type="ECO:0000256" key="2">
    <source>
        <dbReference type="ARBA" id="ARBA00022490"/>
    </source>
</evidence>
<protein>
    <recommendedName>
        <fullName evidence="4">Malonate decarboxylase acyl carrier protein</fullName>
    </recommendedName>
</protein>
<dbReference type="InterPro" id="IPR009662">
    <property type="entry name" value="Malonate_deCO2ase_dsu"/>
</dbReference>
<dbReference type="GO" id="GO:0005737">
    <property type="term" value="C:cytoplasm"/>
    <property type="evidence" value="ECO:0007669"/>
    <property type="project" value="UniProtKB-SubCell"/>
</dbReference>
<evidence type="ECO:0000256" key="1">
    <source>
        <dbReference type="ARBA" id="ARBA00004496"/>
    </source>
</evidence>
<dbReference type="NCBIfam" id="TIGR03130">
    <property type="entry name" value="malonate_delta"/>
    <property type="match status" value="1"/>
</dbReference>
<keyword evidence="3 5" id="KW-0597">Phosphoprotein</keyword>
<evidence type="ECO:0000256" key="5">
    <source>
        <dbReference type="PIRSR" id="PIRSR609662-50"/>
    </source>
</evidence>
<sequence>MEKLTYSFPASKMIEQPAHVGVVGSGDLEILIEPSNEKKTIVEIRTGITGFQDTWKKVVERFVSQNDISARIRINDFGATPGVVSIRLAQAVEVSKIGANHN</sequence>
<keyword evidence="2" id="KW-0963">Cytoplasm</keyword>
<dbReference type="NCBIfam" id="NF002293">
    <property type="entry name" value="PRK01220.1"/>
    <property type="match status" value="1"/>
</dbReference>
<dbReference type="Pfam" id="PF06857">
    <property type="entry name" value="ACP"/>
    <property type="match status" value="1"/>
</dbReference>
<feature type="modified residue" description="O-(phosphoribosyl dephospho-coenzyme A)serine" evidence="5">
    <location>
        <position position="25"/>
    </location>
</feature>
<dbReference type="EMBL" id="JPVO01000046">
    <property type="protein sequence ID" value="KGR76254.1"/>
    <property type="molecule type" value="Genomic_DNA"/>
</dbReference>
<evidence type="ECO:0000256" key="3">
    <source>
        <dbReference type="ARBA" id="ARBA00022553"/>
    </source>
</evidence>
<gene>
    <name evidence="6" type="ORF">CD33_06825</name>
</gene>
<dbReference type="RefSeq" id="WP_036199283.1">
    <property type="nucleotide sequence ID" value="NZ_AVCY01000010.1"/>
</dbReference>
<evidence type="ECO:0000313" key="6">
    <source>
        <dbReference type="EMBL" id="KGR76254.1"/>
    </source>
</evidence>
<dbReference type="InterPro" id="IPR023439">
    <property type="entry name" value="Mal_deCO2ase/Cit_lyase_ACP"/>
</dbReference>
<accession>A0A0A3HUZ4</accession>
<dbReference type="STRING" id="1384057.CD33_06825"/>
<dbReference type="Proteomes" id="UP000030408">
    <property type="component" value="Unassembled WGS sequence"/>
</dbReference>
<organism evidence="6 7">
    <name type="scientific">Ureibacillus sinduriensis BLB-1 = JCM 15800</name>
    <dbReference type="NCBI Taxonomy" id="1384057"/>
    <lineage>
        <taxon>Bacteria</taxon>
        <taxon>Bacillati</taxon>
        <taxon>Bacillota</taxon>
        <taxon>Bacilli</taxon>
        <taxon>Bacillales</taxon>
        <taxon>Caryophanaceae</taxon>
        <taxon>Ureibacillus</taxon>
    </lineage>
</organism>